<protein>
    <submittedName>
        <fullName evidence="1">Uncharacterized protein</fullName>
    </submittedName>
</protein>
<evidence type="ECO:0000313" key="1">
    <source>
        <dbReference type="EMBL" id="GBO45202.1"/>
    </source>
</evidence>
<organism evidence="1 2">
    <name type="scientific">Araneus ventricosus</name>
    <name type="common">Orbweaver spider</name>
    <name type="synonym">Epeira ventricosa</name>
    <dbReference type="NCBI Taxonomy" id="182803"/>
    <lineage>
        <taxon>Eukaryota</taxon>
        <taxon>Metazoa</taxon>
        <taxon>Ecdysozoa</taxon>
        <taxon>Arthropoda</taxon>
        <taxon>Chelicerata</taxon>
        <taxon>Arachnida</taxon>
        <taxon>Araneae</taxon>
        <taxon>Araneomorphae</taxon>
        <taxon>Entelegynae</taxon>
        <taxon>Araneoidea</taxon>
        <taxon>Araneidae</taxon>
        <taxon>Araneus</taxon>
    </lineage>
</organism>
<dbReference type="Proteomes" id="UP000499080">
    <property type="component" value="Unassembled WGS sequence"/>
</dbReference>
<dbReference type="AlphaFoldDB" id="A0A4Y2XB88"/>
<reference evidence="1 2" key="1">
    <citation type="journal article" date="2019" name="Sci. Rep.">
        <title>Orb-weaving spider Araneus ventricosus genome elucidates the spidroin gene catalogue.</title>
        <authorList>
            <person name="Kono N."/>
            <person name="Nakamura H."/>
            <person name="Ohtoshi R."/>
            <person name="Moran D.A.P."/>
            <person name="Shinohara A."/>
            <person name="Yoshida Y."/>
            <person name="Fujiwara M."/>
            <person name="Mori M."/>
            <person name="Tomita M."/>
            <person name="Arakawa K."/>
        </authorList>
    </citation>
    <scope>NUCLEOTIDE SEQUENCE [LARGE SCALE GENOMIC DNA]</scope>
</reference>
<sequence>MTLRSFRRINSKRLIYPTKHLMTLVRSDASRNTVDSTKAVPEAIQIYSRFAPLALRQCASITTSRVVVMGTVWFKVPRSLDGKKECFTVEPI</sequence>
<keyword evidence="2" id="KW-1185">Reference proteome</keyword>
<evidence type="ECO:0000313" key="2">
    <source>
        <dbReference type="Proteomes" id="UP000499080"/>
    </source>
</evidence>
<dbReference type="EMBL" id="BGPR01072239">
    <property type="protein sequence ID" value="GBO45202.1"/>
    <property type="molecule type" value="Genomic_DNA"/>
</dbReference>
<accession>A0A4Y2XB88</accession>
<name>A0A4Y2XB88_ARAVE</name>
<comment type="caution">
    <text evidence="1">The sequence shown here is derived from an EMBL/GenBank/DDBJ whole genome shotgun (WGS) entry which is preliminary data.</text>
</comment>
<gene>
    <name evidence="1" type="ORF">AVEN_74495_1</name>
</gene>
<proteinExistence type="predicted"/>